<proteinExistence type="predicted"/>
<keyword evidence="2" id="KW-1185">Reference proteome</keyword>
<dbReference type="EMBL" id="BMAW01072650">
    <property type="protein sequence ID" value="GFT84004.1"/>
    <property type="molecule type" value="Genomic_DNA"/>
</dbReference>
<protein>
    <submittedName>
        <fullName evidence="1">Uncharacterized protein</fullName>
    </submittedName>
</protein>
<comment type="caution">
    <text evidence="1">The sequence shown here is derived from an EMBL/GenBank/DDBJ whole genome shotgun (WGS) entry which is preliminary data.</text>
</comment>
<sequence>MLDGTRWGLILFYWKMFQCRIQPQPVVSRQMELSRQGQITVLGMPIQFGTRRSGMGIPLIGRPFTTASAEADFPRPGCSAVGGVSVLFTARRWIIEFKSGSHPTAQ</sequence>
<evidence type="ECO:0000313" key="2">
    <source>
        <dbReference type="Proteomes" id="UP000887013"/>
    </source>
</evidence>
<evidence type="ECO:0000313" key="1">
    <source>
        <dbReference type="EMBL" id="GFT84004.1"/>
    </source>
</evidence>
<dbReference type="AlphaFoldDB" id="A0A8X6PWD0"/>
<reference evidence="1" key="1">
    <citation type="submission" date="2020-08" db="EMBL/GenBank/DDBJ databases">
        <title>Multicomponent nature underlies the extraordinary mechanical properties of spider dragline silk.</title>
        <authorList>
            <person name="Kono N."/>
            <person name="Nakamura H."/>
            <person name="Mori M."/>
            <person name="Yoshida Y."/>
            <person name="Ohtoshi R."/>
            <person name="Malay A.D."/>
            <person name="Moran D.A.P."/>
            <person name="Tomita M."/>
            <person name="Numata K."/>
            <person name="Arakawa K."/>
        </authorList>
    </citation>
    <scope>NUCLEOTIDE SEQUENCE</scope>
</reference>
<dbReference type="Proteomes" id="UP000887013">
    <property type="component" value="Unassembled WGS sequence"/>
</dbReference>
<gene>
    <name evidence="1" type="ORF">NPIL_611331</name>
</gene>
<organism evidence="1 2">
    <name type="scientific">Nephila pilipes</name>
    <name type="common">Giant wood spider</name>
    <name type="synonym">Nephila maculata</name>
    <dbReference type="NCBI Taxonomy" id="299642"/>
    <lineage>
        <taxon>Eukaryota</taxon>
        <taxon>Metazoa</taxon>
        <taxon>Ecdysozoa</taxon>
        <taxon>Arthropoda</taxon>
        <taxon>Chelicerata</taxon>
        <taxon>Arachnida</taxon>
        <taxon>Araneae</taxon>
        <taxon>Araneomorphae</taxon>
        <taxon>Entelegynae</taxon>
        <taxon>Araneoidea</taxon>
        <taxon>Nephilidae</taxon>
        <taxon>Nephila</taxon>
    </lineage>
</organism>
<name>A0A8X6PWD0_NEPPI</name>
<accession>A0A8X6PWD0</accession>